<keyword evidence="7" id="KW-1185">Reference proteome</keyword>
<feature type="non-terminal residue" evidence="6">
    <location>
        <position position="669"/>
    </location>
</feature>
<feature type="compositionally biased region" description="Basic and acidic residues" evidence="4">
    <location>
        <begin position="359"/>
        <end position="389"/>
    </location>
</feature>
<dbReference type="InterPro" id="IPR007110">
    <property type="entry name" value="Ig-like_dom"/>
</dbReference>
<dbReference type="AlphaFoldDB" id="A0A6H5FX15"/>
<feature type="region of interest" description="Disordered" evidence="4">
    <location>
        <begin position="356"/>
        <end position="393"/>
    </location>
</feature>
<dbReference type="GO" id="GO:0043005">
    <property type="term" value="C:neuron projection"/>
    <property type="evidence" value="ECO:0007669"/>
    <property type="project" value="TreeGrafter"/>
</dbReference>
<evidence type="ECO:0000256" key="4">
    <source>
        <dbReference type="SAM" id="MobiDB-lite"/>
    </source>
</evidence>
<feature type="compositionally biased region" description="Basic and acidic residues" evidence="4">
    <location>
        <begin position="570"/>
        <end position="586"/>
    </location>
</feature>
<accession>A0A6H5FX15</accession>
<feature type="domain" description="Ig-like" evidence="5">
    <location>
        <begin position="93"/>
        <end position="181"/>
    </location>
</feature>
<dbReference type="PROSITE" id="PS50835">
    <property type="entry name" value="IG_LIKE"/>
    <property type="match status" value="1"/>
</dbReference>
<feature type="region of interest" description="Disordered" evidence="4">
    <location>
        <begin position="510"/>
        <end position="616"/>
    </location>
</feature>
<keyword evidence="2" id="KW-1015">Disulfide bond</keyword>
<dbReference type="EMBL" id="CADCXU010001342">
    <property type="protein sequence ID" value="CAA9993912.1"/>
    <property type="molecule type" value="Genomic_DNA"/>
</dbReference>
<dbReference type="InterPro" id="IPR013783">
    <property type="entry name" value="Ig-like_fold"/>
</dbReference>
<dbReference type="Pfam" id="PF13927">
    <property type="entry name" value="Ig_3"/>
    <property type="match status" value="1"/>
</dbReference>
<dbReference type="InterPro" id="IPR051170">
    <property type="entry name" value="Neural/epithelial_adhesion"/>
</dbReference>
<evidence type="ECO:0000259" key="5">
    <source>
        <dbReference type="PROSITE" id="PS50835"/>
    </source>
</evidence>
<keyword evidence="3" id="KW-0393">Immunoglobulin domain</keyword>
<evidence type="ECO:0000256" key="1">
    <source>
        <dbReference type="ARBA" id="ARBA00022737"/>
    </source>
</evidence>
<dbReference type="OrthoDB" id="10012075at2759"/>
<dbReference type="PANTHER" id="PTHR12231:SF253">
    <property type="entry name" value="DPR-INTERACTING PROTEIN ETA, ISOFORM B-RELATED"/>
    <property type="match status" value="1"/>
</dbReference>
<evidence type="ECO:0000313" key="7">
    <source>
        <dbReference type="Proteomes" id="UP000479000"/>
    </source>
</evidence>
<evidence type="ECO:0000256" key="3">
    <source>
        <dbReference type="ARBA" id="ARBA00023319"/>
    </source>
</evidence>
<sequence length="669" mass="75761">MDNIFFYPTALTNPVWWLKWKVAWVRVDTQTILSIHHNIITQNSRVTLSYNDHRSWYLHIKNVQEVDRGWYMCQINTDPMRSRQGYLQVVVPPSIVDKETSTDMVVREAANVTLTCKAQGYPEPYVMWRREDGEDINYNGESVLAKRLLLSPYKIRLAVNRYCVMKDSNGKHWDRNKARLASMQQLPTSDKKQTAQNFGLPASIADLSSAGQEIPKMECTTTTQSDYCKPSLDRYMNVASVSPEKDYPASVGLEYCEGRPVPHKQKSAEDGLPDMPITPYTCVLPKETDYRGLKYQKIPQNQSKSFYTSSYKSSFLPPKICTQSPGAAEERPDYIANVDYSSPQPNFKWPAPATQLASIDRDKTPGAEPTPAKEKRKRVEFDEKQETQHSESLTNTPILAGNHVLNYQVESEEHIKQREIYDTNMDLARKEYFQNLGVPGSTIPLVRASVNPPNPEAHYNVPNYTQEASAGGMVRPRYGIPSRSLNLPSIDPSYPNAEYRIPSPEAGLTKTQYATNPIPNDCSPGAPGVKWMPPVRYPDKIYRTPGTGSPNAMPHKFPTDSSPPPPSEVDEAKNERIESPLAHDHGPQPGEQNQPTESDTKPKTYDQTSLQGLRRIRTTNQMYGSWFDDPYLKGRDEPSQFLLQTDAKTLKIFSGKRKNYCLLGTYEEG</sequence>
<dbReference type="Proteomes" id="UP000479000">
    <property type="component" value="Unassembled WGS sequence"/>
</dbReference>
<dbReference type="SUPFAM" id="SSF48726">
    <property type="entry name" value="Immunoglobulin"/>
    <property type="match status" value="2"/>
</dbReference>
<name>A0A6H5FX15_9HEMI</name>
<dbReference type="InterPro" id="IPR036179">
    <property type="entry name" value="Ig-like_dom_sf"/>
</dbReference>
<evidence type="ECO:0000313" key="6">
    <source>
        <dbReference type="EMBL" id="CAA9993912.1"/>
    </source>
</evidence>
<dbReference type="Gene3D" id="2.60.40.10">
    <property type="entry name" value="Immunoglobulins"/>
    <property type="match status" value="2"/>
</dbReference>
<dbReference type="PANTHER" id="PTHR12231">
    <property type="entry name" value="CTX-RELATED TYPE I TRANSMEMBRANE PROTEIN"/>
    <property type="match status" value="1"/>
</dbReference>
<reference evidence="6 7" key="1">
    <citation type="submission" date="2020-02" db="EMBL/GenBank/DDBJ databases">
        <authorList>
            <person name="Ferguson B K."/>
        </authorList>
    </citation>
    <scope>NUCLEOTIDE SEQUENCE [LARGE SCALE GENOMIC DNA]</scope>
</reference>
<proteinExistence type="predicted"/>
<protein>
    <recommendedName>
        <fullName evidence="5">Ig-like domain-containing protein</fullName>
    </recommendedName>
</protein>
<gene>
    <name evidence="6" type="ORF">NTEN_LOCUS757</name>
</gene>
<organism evidence="6 7">
    <name type="scientific">Nesidiocoris tenuis</name>
    <dbReference type="NCBI Taxonomy" id="355587"/>
    <lineage>
        <taxon>Eukaryota</taxon>
        <taxon>Metazoa</taxon>
        <taxon>Ecdysozoa</taxon>
        <taxon>Arthropoda</taxon>
        <taxon>Hexapoda</taxon>
        <taxon>Insecta</taxon>
        <taxon>Pterygota</taxon>
        <taxon>Neoptera</taxon>
        <taxon>Paraneoptera</taxon>
        <taxon>Hemiptera</taxon>
        <taxon>Heteroptera</taxon>
        <taxon>Panheteroptera</taxon>
        <taxon>Cimicomorpha</taxon>
        <taxon>Miridae</taxon>
        <taxon>Dicyphina</taxon>
        <taxon>Nesidiocoris</taxon>
    </lineage>
</organism>
<evidence type="ECO:0000256" key="2">
    <source>
        <dbReference type="ARBA" id="ARBA00023157"/>
    </source>
</evidence>
<keyword evidence="1" id="KW-0677">Repeat</keyword>